<name>A0A9N9K9Q6_9GLOM</name>
<accession>A0A9N9K9Q6</accession>
<evidence type="ECO:0000313" key="2">
    <source>
        <dbReference type="EMBL" id="CAG8818981.1"/>
    </source>
</evidence>
<feature type="compositionally biased region" description="Polar residues" evidence="1">
    <location>
        <begin position="46"/>
        <end position="58"/>
    </location>
</feature>
<dbReference type="EMBL" id="CAJVPY010057294">
    <property type="protein sequence ID" value="CAG8818981.1"/>
    <property type="molecule type" value="Genomic_DNA"/>
</dbReference>
<feature type="non-terminal residue" evidence="2">
    <location>
        <position position="1"/>
    </location>
</feature>
<comment type="caution">
    <text evidence="2">The sequence shown here is derived from an EMBL/GenBank/DDBJ whole genome shotgun (WGS) entry which is preliminary data.</text>
</comment>
<gene>
    <name evidence="2" type="ORF">DERYTH_LOCUS26711</name>
</gene>
<feature type="region of interest" description="Disordered" evidence="1">
    <location>
        <begin position="31"/>
        <end position="58"/>
    </location>
</feature>
<dbReference type="Proteomes" id="UP000789405">
    <property type="component" value="Unassembled WGS sequence"/>
</dbReference>
<dbReference type="AlphaFoldDB" id="A0A9N9K9Q6"/>
<dbReference type="OrthoDB" id="10460933at2759"/>
<protein>
    <submittedName>
        <fullName evidence="2">593_t:CDS:1</fullName>
    </submittedName>
</protein>
<organism evidence="2 3">
    <name type="scientific">Dentiscutata erythropus</name>
    <dbReference type="NCBI Taxonomy" id="1348616"/>
    <lineage>
        <taxon>Eukaryota</taxon>
        <taxon>Fungi</taxon>
        <taxon>Fungi incertae sedis</taxon>
        <taxon>Mucoromycota</taxon>
        <taxon>Glomeromycotina</taxon>
        <taxon>Glomeromycetes</taxon>
        <taxon>Diversisporales</taxon>
        <taxon>Gigasporaceae</taxon>
        <taxon>Dentiscutata</taxon>
    </lineage>
</organism>
<feature type="non-terminal residue" evidence="2">
    <location>
        <position position="58"/>
    </location>
</feature>
<keyword evidence="3" id="KW-1185">Reference proteome</keyword>
<proteinExistence type="predicted"/>
<evidence type="ECO:0000313" key="3">
    <source>
        <dbReference type="Proteomes" id="UP000789405"/>
    </source>
</evidence>
<reference evidence="2" key="1">
    <citation type="submission" date="2021-06" db="EMBL/GenBank/DDBJ databases">
        <authorList>
            <person name="Kallberg Y."/>
            <person name="Tangrot J."/>
            <person name="Rosling A."/>
        </authorList>
    </citation>
    <scope>NUCLEOTIDE SEQUENCE</scope>
    <source>
        <strain evidence="2">MA453B</strain>
    </source>
</reference>
<evidence type="ECO:0000256" key="1">
    <source>
        <dbReference type="SAM" id="MobiDB-lite"/>
    </source>
</evidence>
<sequence>QEEVMNIINEILSNIGDRLEGSLFCNNKQRKKRHGIFHNKSETETDSFSFNSESTDSD</sequence>